<protein>
    <submittedName>
        <fullName evidence="2">Uncharacterized protein</fullName>
    </submittedName>
</protein>
<dbReference type="Proteomes" id="UP000887576">
    <property type="component" value="Unplaced"/>
</dbReference>
<organism evidence="1 2">
    <name type="scientific">Panagrolaimus sp. JU765</name>
    <dbReference type="NCBI Taxonomy" id="591449"/>
    <lineage>
        <taxon>Eukaryota</taxon>
        <taxon>Metazoa</taxon>
        <taxon>Ecdysozoa</taxon>
        <taxon>Nematoda</taxon>
        <taxon>Chromadorea</taxon>
        <taxon>Rhabditida</taxon>
        <taxon>Tylenchina</taxon>
        <taxon>Panagrolaimomorpha</taxon>
        <taxon>Panagrolaimoidea</taxon>
        <taxon>Panagrolaimidae</taxon>
        <taxon>Panagrolaimus</taxon>
    </lineage>
</organism>
<reference evidence="2" key="1">
    <citation type="submission" date="2022-11" db="UniProtKB">
        <authorList>
            <consortium name="WormBaseParasite"/>
        </authorList>
    </citation>
    <scope>IDENTIFICATION</scope>
</reference>
<name>A0AC34QPC1_9BILA</name>
<dbReference type="WBParaSite" id="JU765_v2.g18202.t1">
    <property type="protein sequence ID" value="JU765_v2.g18202.t1"/>
    <property type="gene ID" value="JU765_v2.g18202"/>
</dbReference>
<sequence length="283" mass="33065">MSLPVVSMEDAELFPKTQMLEIQTPLKSINHVEFEKLSKISDDVWWSRLVISTRGFVVNHFKNDDERLFSIDDAFIIIHKIFVEKNHELSSVEFVKHLNTVVGISNLDKVLTRLEQGIHDENPFTDPESSVAFSAIFGPPNPATYHVANLQKHAYYTFAKILQILMNRWTTENANAKKKGIRFDKDPEWQPDDRVVLFEEFYQGNRTWVLTDFDRHMIAFWRPKGTQIIFGERQIEKKKRSGFNLCDYCGMLEQFPEQFKLMDKFRLCSSECLQALFSQASKT</sequence>
<accession>A0AC34QPC1</accession>
<evidence type="ECO:0000313" key="2">
    <source>
        <dbReference type="WBParaSite" id="JU765_v2.g18202.t1"/>
    </source>
</evidence>
<proteinExistence type="predicted"/>
<evidence type="ECO:0000313" key="1">
    <source>
        <dbReference type="Proteomes" id="UP000887576"/>
    </source>
</evidence>